<name>A0A6P6JTD8_CARAU</name>
<dbReference type="Proteomes" id="UP000515129">
    <property type="component" value="Chromosome 27"/>
</dbReference>
<feature type="compositionally biased region" description="Polar residues" evidence="13">
    <location>
        <begin position="253"/>
        <end position="268"/>
    </location>
</feature>
<sequence>MSTADHTVMRGIWGRNAPAGNAMEKPKNKGFSLIKMMSLNYRKEKNPQQQQQQHHNNMPFMIHSHIGKEIKHICSNCSRVSHAQDAEEVERLASVVSGSHCRSRFGSLGRLLKPWKWNKKKSQDFTQMSTALERKMSVRQSREELIKRGVLKEIFEKDSRSTAVTPADQMKNTLPSDCERTSEDRQRTDTADFRVSLDGGLCAQDNTLKSLTLPPKKTVTFPSDLQEPPAKPPLIHKQPPALPPKPFSRRTNHSTAETQTCSRLTNHSTDPCLQGKPCPQKLVLYSSSWGQCCGPLQLQYSAAHPSSRIILELQKTLALTLHRLDSSAVHTGQYSAPLRAVDIDCDADKENIPNESDYQDLPCVYKDEEQEEDEEDEDDSLFTNALVLKILRKDSLAVKLSNRPSPRELQEKNILPVQTDEERLQSRQLIGKKLTGRLSQRPTAEELEQRNILKPHNEEEQMEEKREIRRRLSHKLSQRPTVEDLRRARILTRFCDYVEVSDAQDYDRRADKPWTRLTAADKAAIRKELNDFKSHEMEVHESSRHLTRFHRP</sequence>
<dbReference type="GO" id="GO:0045202">
    <property type="term" value="C:synapse"/>
    <property type="evidence" value="ECO:0007669"/>
    <property type="project" value="UniProtKB-SubCell"/>
</dbReference>
<evidence type="ECO:0000256" key="10">
    <source>
        <dbReference type="ARBA" id="ARBA00034103"/>
    </source>
</evidence>
<dbReference type="PANTHER" id="PTHR12751:SF6">
    <property type="entry name" value="PHOSPHATASE AND ACTIN REGULATOR 1"/>
    <property type="match status" value="1"/>
</dbReference>
<feature type="repeat" description="RPEL" evidence="11">
    <location>
        <begin position="432"/>
        <end position="457"/>
    </location>
</feature>
<dbReference type="InterPro" id="IPR004018">
    <property type="entry name" value="RPEL_repeat"/>
</dbReference>
<evidence type="ECO:0000256" key="13">
    <source>
        <dbReference type="SAM" id="MobiDB-lite"/>
    </source>
</evidence>
<dbReference type="Pfam" id="PF02755">
    <property type="entry name" value="RPEL"/>
    <property type="match status" value="3"/>
</dbReference>
<evidence type="ECO:0000256" key="3">
    <source>
        <dbReference type="ARBA" id="ARBA00009795"/>
    </source>
</evidence>
<protein>
    <recommendedName>
        <fullName evidence="12">Phosphatase and actin regulator</fullName>
    </recommendedName>
</protein>
<evidence type="ECO:0000256" key="11">
    <source>
        <dbReference type="PROSITE-ProRule" id="PRU00401"/>
    </source>
</evidence>
<keyword evidence="9" id="KW-0650">Protein phosphatase inhibitor</keyword>
<keyword evidence="8" id="KW-0539">Nucleus</keyword>
<feature type="repeat" description="RPEL" evidence="11">
    <location>
        <begin position="394"/>
        <end position="419"/>
    </location>
</feature>
<evidence type="ECO:0000256" key="2">
    <source>
        <dbReference type="ARBA" id="ARBA00004496"/>
    </source>
</evidence>
<evidence type="ECO:0000256" key="9">
    <source>
        <dbReference type="ARBA" id="ARBA00023272"/>
    </source>
</evidence>
<accession>A0A6P6JTD8</accession>
<dbReference type="RefSeq" id="XP_026062865.1">
    <property type="nucleotide sequence ID" value="XM_026207080.1"/>
</dbReference>
<comment type="subcellular location">
    <subcellularLocation>
        <location evidence="2">Cytoplasm</location>
    </subcellularLocation>
    <subcellularLocation>
        <location evidence="1">Nucleus</location>
    </subcellularLocation>
    <subcellularLocation>
        <location evidence="10">Synapse</location>
    </subcellularLocation>
</comment>
<comment type="similarity">
    <text evidence="3 12">Belongs to the phosphatase and actin regulator family.</text>
</comment>
<feature type="repeat" description="RPEL" evidence="11">
    <location>
        <begin position="130"/>
        <end position="155"/>
    </location>
</feature>
<dbReference type="Gene3D" id="6.10.140.1750">
    <property type="match status" value="1"/>
</dbReference>
<dbReference type="GO" id="GO:0005737">
    <property type="term" value="C:cytoplasm"/>
    <property type="evidence" value="ECO:0007669"/>
    <property type="project" value="UniProtKB-SubCell"/>
</dbReference>
<dbReference type="PANTHER" id="PTHR12751">
    <property type="entry name" value="PHOSPHATASE AND ACTIN REGULATOR PHACTR"/>
    <property type="match status" value="1"/>
</dbReference>
<organism evidence="14 15">
    <name type="scientific">Carassius auratus</name>
    <name type="common">Goldfish</name>
    <dbReference type="NCBI Taxonomy" id="7957"/>
    <lineage>
        <taxon>Eukaryota</taxon>
        <taxon>Metazoa</taxon>
        <taxon>Chordata</taxon>
        <taxon>Craniata</taxon>
        <taxon>Vertebrata</taxon>
        <taxon>Euteleostomi</taxon>
        <taxon>Actinopterygii</taxon>
        <taxon>Neopterygii</taxon>
        <taxon>Teleostei</taxon>
        <taxon>Ostariophysi</taxon>
        <taxon>Cypriniformes</taxon>
        <taxon>Cyprinidae</taxon>
        <taxon>Cyprininae</taxon>
        <taxon>Carassius</taxon>
    </lineage>
</organism>
<feature type="region of interest" description="Disordered" evidence="13">
    <location>
        <begin position="159"/>
        <end position="187"/>
    </location>
</feature>
<evidence type="ECO:0000256" key="1">
    <source>
        <dbReference type="ARBA" id="ARBA00004123"/>
    </source>
</evidence>
<keyword evidence="7 12" id="KW-0009">Actin-binding</keyword>
<evidence type="ECO:0000313" key="15">
    <source>
        <dbReference type="RefSeq" id="XP_026062865.1"/>
    </source>
</evidence>
<dbReference type="OrthoDB" id="5563016at2759"/>
<dbReference type="GeneID" id="113046162"/>
<reference evidence="15" key="1">
    <citation type="submission" date="2025-08" db="UniProtKB">
        <authorList>
            <consortium name="RefSeq"/>
        </authorList>
    </citation>
    <scope>IDENTIFICATION</scope>
    <source>
        <strain evidence="15">Wakin</strain>
        <tissue evidence="15">Muscle</tissue>
    </source>
</reference>
<proteinExistence type="inferred from homology"/>
<gene>
    <name evidence="15" type="primary">LOC113046162</name>
</gene>
<keyword evidence="14" id="KW-1185">Reference proteome</keyword>
<comment type="subunit">
    <text evidence="12">Binds PPP1CA and actin.</text>
</comment>
<dbReference type="GO" id="GO:0043149">
    <property type="term" value="P:stress fiber assembly"/>
    <property type="evidence" value="ECO:0007669"/>
    <property type="project" value="TreeGrafter"/>
</dbReference>
<feature type="region of interest" description="Disordered" evidence="13">
    <location>
        <begin position="246"/>
        <end position="268"/>
    </location>
</feature>
<evidence type="ECO:0000313" key="14">
    <source>
        <dbReference type="Proteomes" id="UP000515129"/>
    </source>
</evidence>
<dbReference type="GO" id="GO:0004864">
    <property type="term" value="F:protein phosphatase inhibitor activity"/>
    <property type="evidence" value="ECO:0007669"/>
    <property type="project" value="UniProtKB-UniRule"/>
</dbReference>
<evidence type="ECO:0000256" key="7">
    <source>
        <dbReference type="ARBA" id="ARBA00023203"/>
    </source>
</evidence>
<dbReference type="GO" id="GO:0003779">
    <property type="term" value="F:actin binding"/>
    <property type="evidence" value="ECO:0007669"/>
    <property type="project" value="UniProtKB-KW"/>
</dbReference>
<dbReference type="PROSITE" id="PS51073">
    <property type="entry name" value="RPEL"/>
    <property type="match status" value="3"/>
</dbReference>
<dbReference type="GO" id="GO:0005634">
    <property type="term" value="C:nucleus"/>
    <property type="evidence" value="ECO:0007669"/>
    <property type="project" value="UniProtKB-SubCell"/>
</dbReference>
<dbReference type="AlphaFoldDB" id="A0A6P6JTD8"/>
<evidence type="ECO:0000256" key="5">
    <source>
        <dbReference type="ARBA" id="ARBA00022737"/>
    </source>
</evidence>
<dbReference type="GO" id="GO:0048870">
    <property type="term" value="P:cell motility"/>
    <property type="evidence" value="ECO:0007669"/>
    <property type="project" value="TreeGrafter"/>
</dbReference>
<feature type="compositionally biased region" description="Basic and acidic residues" evidence="13">
    <location>
        <begin position="177"/>
        <end position="187"/>
    </location>
</feature>
<evidence type="ECO:0000256" key="12">
    <source>
        <dbReference type="RuleBase" id="RU301113"/>
    </source>
</evidence>
<evidence type="ECO:0000256" key="8">
    <source>
        <dbReference type="ARBA" id="ARBA00023242"/>
    </source>
</evidence>
<keyword evidence="5 12" id="KW-0677">Repeat</keyword>
<dbReference type="Gene3D" id="6.10.140.2130">
    <property type="match status" value="1"/>
</dbReference>
<keyword evidence="6" id="KW-0770">Synapse</keyword>
<dbReference type="SMART" id="SM00707">
    <property type="entry name" value="RPEL"/>
    <property type="match status" value="4"/>
</dbReference>
<evidence type="ECO:0000256" key="4">
    <source>
        <dbReference type="ARBA" id="ARBA00022490"/>
    </source>
</evidence>
<dbReference type="KEGG" id="caua:113046162"/>
<evidence type="ECO:0000256" key="6">
    <source>
        <dbReference type="ARBA" id="ARBA00023018"/>
    </source>
</evidence>
<keyword evidence="4" id="KW-0963">Cytoplasm</keyword>